<feature type="site" description="Transition state stabilizer" evidence="10">
    <location>
        <position position="416"/>
    </location>
</feature>
<dbReference type="InterPro" id="IPR020555">
    <property type="entry name" value="MECDP_synthase_CS"/>
</dbReference>
<dbReference type="HAMAP" id="MF_00107">
    <property type="entry name" value="IspF"/>
    <property type="match status" value="1"/>
</dbReference>
<dbReference type="InterPro" id="IPR034683">
    <property type="entry name" value="IspD/TarI"/>
</dbReference>
<dbReference type="EMBL" id="DXFZ01000081">
    <property type="protein sequence ID" value="HIW96096.1"/>
    <property type="molecule type" value="Genomic_DNA"/>
</dbReference>
<dbReference type="SUPFAM" id="SSF69765">
    <property type="entry name" value="IpsF-like"/>
    <property type="match status" value="1"/>
</dbReference>
<dbReference type="Proteomes" id="UP000824189">
    <property type="component" value="Unassembled WGS sequence"/>
</dbReference>
<evidence type="ECO:0000256" key="6">
    <source>
        <dbReference type="ARBA" id="ARBA00022723"/>
    </source>
</evidence>
<dbReference type="FunFam" id="3.30.1330.50:FF:000003">
    <property type="entry name" value="2-C-methyl-D-erythritol 2,4-cyclodiphosphate synthase"/>
    <property type="match status" value="1"/>
</dbReference>
<comment type="cofactor">
    <cofactor evidence="10">
        <name>a divalent metal cation</name>
        <dbReference type="ChEBI" id="CHEBI:60240"/>
    </cofactor>
    <text evidence="10">Binds 1 divalent metal cation per subunit.</text>
</comment>
<dbReference type="PANTHER" id="PTHR43181:SF1">
    <property type="entry name" value="2-C-METHYL-D-ERYTHRITOL 2,4-CYCLODIPHOSPHATE SYNTHASE, CHLOROPLASTIC"/>
    <property type="match status" value="1"/>
</dbReference>
<feature type="binding site" evidence="10">
    <location>
        <begin position="294"/>
        <end position="296"/>
    </location>
    <ligand>
        <name>4-CDP-2-C-methyl-D-erythritol 2-phosphate</name>
        <dbReference type="ChEBI" id="CHEBI:57919"/>
    </ligand>
</feature>
<evidence type="ECO:0000256" key="2">
    <source>
        <dbReference type="ARBA" id="ARBA00004709"/>
    </source>
</evidence>
<evidence type="ECO:0000256" key="9">
    <source>
        <dbReference type="ARBA" id="ARBA00023268"/>
    </source>
</evidence>
<evidence type="ECO:0000256" key="7">
    <source>
        <dbReference type="ARBA" id="ARBA00023229"/>
    </source>
</evidence>
<comment type="catalytic activity">
    <reaction evidence="11">
        <text>2-C-methyl-D-erythritol 4-phosphate + CTP + H(+) = 4-CDP-2-C-methyl-D-erythritol + diphosphate</text>
        <dbReference type="Rhea" id="RHEA:13429"/>
        <dbReference type="ChEBI" id="CHEBI:15378"/>
        <dbReference type="ChEBI" id="CHEBI:33019"/>
        <dbReference type="ChEBI" id="CHEBI:37563"/>
        <dbReference type="ChEBI" id="CHEBI:57823"/>
        <dbReference type="ChEBI" id="CHEBI:58262"/>
        <dbReference type="EC" id="2.7.7.60"/>
    </reaction>
</comment>
<comment type="catalytic activity">
    <reaction evidence="1 10">
        <text>4-CDP-2-C-methyl-D-erythritol 2-phosphate = 2-C-methyl-D-erythritol 2,4-cyclic diphosphate + CMP</text>
        <dbReference type="Rhea" id="RHEA:23864"/>
        <dbReference type="ChEBI" id="CHEBI:57919"/>
        <dbReference type="ChEBI" id="CHEBI:58483"/>
        <dbReference type="ChEBI" id="CHEBI:60377"/>
        <dbReference type="EC" id="4.6.1.12"/>
    </reaction>
</comment>
<dbReference type="Pfam" id="PF02542">
    <property type="entry name" value="YgbB"/>
    <property type="match status" value="1"/>
</dbReference>
<comment type="caution">
    <text evidence="10">Lacks conserved residue(s) required for the propagation of feature annotation.</text>
</comment>
<comment type="pathway">
    <text evidence="2 10">Isoprenoid biosynthesis; isopentenyl diphosphate biosynthesis via DXP pathway; isopentenyl diphosphate from 1-deoxy-D-xylulose 5-phosphate: step 4/6.</text>
</comment>
<comment type="function">
    <text evidence="11">Catalyzes the formation of 4-diphosphocytidyl-2-C-methyl-D-erythritol from CTP and 2-C-methyl-D-erythritol 4-phosphate (MEP).</text>
</comment>
<feature type="binding site" evidence="10">
    <location>
        <position position="328"/>
    </location>
    <ligand>
        <name>a divalent metal cation</name>
        <dbReference type="ChEBI" id="CHEBI:60240"/>
    </ligand>
</feature>
<dbReference type="GO" id="GO:0016114">
    <property type="term" value="P:terpenoid biosynthetic process"/>
    <property type="evidence" value="ECO:0007669"/>
    <property type="project" value="InterPro"/>
</dbReference>
<dbReference type="EC" id="2.7.7.60" evidence="11"/>
<evidence type="ECO:0000256" key="8">
    <source>
        <dbReference type="ARBA" id="ARBA00023239"/>
    </source>
</evidence>
<evidence type="ECO:0000259" key="12">
    <source>
        <dbReference type="Pfam" id="PF02542"/>
    </source>
</evidence>
<dbReference type="PROSITE" id="PS01350">
    <property type="entry name" value="ISPF"/>
    <property type="match status" value="1"/>
</dbReference>
<name>A0A9D1RX26_9CORY</name>
<feature type="binding site" evidence="10">
    <location>
        <position position="425"/>
    </location>
    <ligand>
        <name>4-CDP-2-C-methyl-D-erythritol 2-phosphate</name>
        <dbReference type="ChEBI" id="CHEBI:57919"/>
    </ligand>
</feature>
<feature type="site" description="Transition state stabilizer" evidence="10">
    <location>
        <position position="320"/>
    </location>
</feature>
<gene>
    <name evidence="10 13" type="primary">ispF</name>
    <name evidence="11" type="synonym">ispD</name>
    <name evidence="13" type="ORF">H9867_06410</name>
</gene>
<dbReference type="GO" id="GO:0046872">
    <property type="term" value="F:metal ion binding"/>
    <property type="evidence" value="ECO:0007669"/>
    <property type="project" value="UniProtKB-KW"/>
</dbReference>
<dbReference type="GO" id="GO:0019288">
    <property type="term" value="P:isopentenyl diphosphate biosynthetic process, methylerythritol 4-phosphate pathway"/>
    <property type="evidence" value="ECO:0007669"/>
    <property type="project" value="UniProtKB-UniRule"/>
</dbReference>
<protein>
    <recommendedName>
        <fullName evidence="10 11">Multifunctional fusion protein</fullName>
    </recommendedName>
    <domain>
        <recommendedName>
            <fullName evidence="10">2-C-methyl-D-erythritol 2,4-cyclodiphosphate synthase</fullName>
            <shortName evidence="10">MECDP-synthase</shortName>
            <shortName evidence="10">MECPP-synthase</shortName>
            <shortName evidence="10">MECPS</shortName>
            <ecNumber evidence="10">4.6.1.12</ecNumber>
        </recommendedName>
    </domain>
    <domain>
        <recommendedName>
            <fullName evidence="11">2-C-methyl-D-erythritol 4-phosphate cytidylyltransferase</fullName>
            <ecNumber evidence="11">2.7.7.60</ecNumber>
        </recommendedName>
        <alternativeName>
            <fullName evidence="11">4-diphosphocytidyl-2C-methyl-D-erythritol synthase</fullName>
        </alternativeName>
        <alternativeName>
            <fullName evidence="11">MEP cytidylyltransferase</fullName>
            <shortName evidence="11">MCT</shortName>
        </alternativeName>
    </domain>
</protein>
<feature type="site" description="Positions MEP for the nucleophilic attack" evidence="11">
    <location>
        <position position="177"/>
    </location>
</feature>
<evidence type="ECO:0000256" key="4">
    <source>
        <dbReference type="ARBA" id="ARBA00022679"/>
    </source>
</evidence>
<keyword evidence="8 10" id="KW-0456">Lyase</keyword>
<feature type="binding site" evidence="10">
    <location>
        <begin position="342"/>
        <end position="344"/>
    </location>
    <ligand>
        <name>4-CDP-2-C-methyl-D-erythritol 2-phosphate</name>
        <dbReference type="ChEBI" id="CHEBI:57919"/>
    </ligand>
</feature>
<feature type="site" description="Transition state stabilizer" evidence="11">
    <location>
        <position position="24"/>
    </location>
</feature>
<feature type="site" description="Positions MEP for the nucleophilic attack" evidence="11">
    <location>
        <position position="249"/>
    </location>
</feature>
<dbReference type="InterPro" id="IPR001228">
    <property type="entry name" value="IspD"/>
</dbReference>
<feature type="domain" description="2-C-methyl-D-erythritol 2,4-cyclodiphosphate synthase" evidence="12">
    <location>
        <begin position="288"/>
        <end position="437"/>
    </location>
</feature>
<evidence type="ECO:0000256" key="10">
    <source>
        <dbReference type="HAMAP-Rule" id="MF_00107"/>
    </source>
</evidence>
<comment type="function">
    <text evidence="10">Involved in the biosynthesis of isopentenyl diphosphate (IPP) and dimethylallyl diphosphate (DMAPP), two major building blocks of isoprenoid compounds. Catalyzes the conversion of 4-diphosphocytidyl-2-C-methyl-D-erythritol 2-phosphate (CDP-ME2P) to 2-C-methyl-D-erythritol 2,4-cyclodiphosphate (ME-CPP) with a corresponding release of cytidine 5-monophosphate (CMP).</text>
</comment>
<dbReference type="GO" id="GO:0050518">
    <property type="term" value="F:2-C-methyl-D-erythritol 4-phosphate cytidylyltransferase activity"/>
    <property type="evidence" value="ECO:0007669"/>
    <property type="project" value="UniProtKB-UniRule"/>
</dbReference>
<dbReference type="CDD" id="cd00554">
    <property type="entry name" value="MECDP_synthase"/>
    <property type="match status" value="1"/>
</dbReference>
<comment type="pathway">
    <text evidence="11">Isoprenoid biosynthesis; isopentenyl diphosphate biosynthesis via DXP pathway; isopentenyl diphosphate from 1-deoxy-D-xylulose 5-phosphate: step 2/6.</text>
</comment>
<keyword evidence="5 11" id="KW-0548">Nucleotidyltransferase</keyword>
<dbReference type="InterPro" id="IPR029044">
    <property type="entry name" value="Nucleotide-diphossugar_trans"/>
</dbReference>
<keyword evidence="7 10" id="KW-0414">Isoprene biosynthesis</keyword>
<evidence type="ECO:0000256" key="5">
    <source>
        <dbReference type="ARBA" id="ARBA00022695"/>
    </source>
</evidence>
<dbReference type="InterPro" id="IPR036571">
    <property type="entry name" value="MECDP_synthase_sf"/>
</dbReference>
<evidence type="ECO:0000313" key="14">
    <source>
        <dbReference type="Proteomes" id="UP000824189"/>
    </source>
</evidence>
<reference evidence="13" key="1">
    <citation type="journal article" date="2021" name="PeerJ">
        <title>Extensive microbial diversity within the chicken gut microbiome revealed by metagenomics and culture.</title>
        <authorList>
            <person name="Gilroy R."/>
            <person name="Ravi A."/>
            <person name="Getino M."/>
            <person name="Pursley I."/>
            <person name="Horton D.L."/>
            <person name="Alikhan N.F."/>
            <person name="Baker D."/>
            <person name="Gharbi K."/>
            <person name="Hall N."/>
            <person name="Watson M."/>
            <person name="Adriaenssens E.M."/>
            <person name="Foster-Nyarko E."/>
            <person name="Jarju S."/>
            <person name="Secka A."/>
            <person name="Antonio M."/>
            <person name="Oren A."/>
            <person name="Chaudhuri R.R."/>
            <person name="La Ragione R."/>
            <person name="Hildebrand F."/>
            <person name="Pallen M.J."/>
        </authorList>
    </citation>
    <scope>NUCLEOTIDE SEQUENCE</scope>
    <source>
        <strain evidence="13">4376</strain>
    </source>
</reference>
<dbReference type="InterPro" id="IPR003526">
    <property type="entry name" value="MECDP_synthase"/>
</dbReference>
<comment type="subunit">
    <text evidence="10">Homotrimer.</text>
</comment>
<sequence>MTRTSHALVAAAGSGTRLGFDTPKAFVTLAGRTLLERSVDALAASGVIDHAVVLVSPDMHAAACDLVSANATSWAPMRVDVQLGGGERVDSVFAGLEHLEASGASGDDLVFVHDAARCLTPPEMIVRIHACASEGAESGAWAGAVPVLPVADTIKIIGQAESGPADGATLVEQTPARHTLRAAVTPQAFLLGELLEANRQYFATVEIASAHPTQAHGGNPVPMATDDASIMELAGKRVLAVEADPLAMKITTPQDYRIAEMLVGRVVASEKKRQTRQMESEGTGMIPRVGIATDAHQREAGKECWMACLLFEDEDGCEGHSDGDVVAHAVVDALLSAAGLGDLGSFVGVGKKEYDNVSGKRLLRECRELLESKGFRIGNAAVQMVGNRPKMGPRREEAEKVMGEILDAPVRVSATTTDGLGFTGRGEGVAAVATALVFEDTHAP</sequence>
<accession>A0A9D1RX26</accession>
<reference evidence="13" key="2">
    <citation type="submission" date="2021-04" db="EMBL/GenBank/DDBJ databases">
        <authorList>
            <person name="Gilroy R."/>
        </authorList>
    </citation>
    <scope>NUCLEOTIDE SEQUENCE</scope>
    <source>
        <strain evidence="13">4376</strain>
    </source>
</reference>
<organism evidence="13 14">
    <name type="scientific">Candidatus Corynebacterium gallistercoris</name>
    <dbReference type="NCBI Taxonomy" id="2838530"/>
    <lineage>
        <taxon>Bacteria</taxon>
        <taxon>Bacillati</taxon>
        <taxon>Actinomycetota</taxon>
        <taxon>Actinomycetes</taxon>
        <taxon>Mycobacteriales</taxon>
        <taxon>Corynebacteriaceae</taxon>
        <taxon>Corynebacterium</taxon>
    </lineage>
</organism>
<feature type="binding site" evidence="10">
    <location>
        <position position="296"/>
    </location>
    <ligand>
        <name>a divalent metal cation</name>
        <dbReference type="ChEBI" id="CHEBI:60240"/>
    </ligand>
</feature>
<dbReference type="GO" id="GO:0008685">
    <property type="term" value="F:2-C-methyl-D-erythritol 2,4-cyclodiphosphate synthase activity"/>
    <property type="evidence" value="ECO:0007669"/>
    <property type="project" value="UniProtKB-UniRule"/>
</dbReference>
<evidence type="ECO:0000256" key="11">
    <source>
        <dbReference type="HAMAP-Rule" id="MF_00108"/>
    </source>
</evidence>
<feature type="binding site" evidence="10">
    <location>
        <position position="294"/>
    </location>
    <ligand>
        <name>a divalent metal cation</name>
        <dbReference type="ChEBI" id="CHEBI:60240"/>
    </ligand>
</feature>
<feature type="binding site" evidence="10">
    <location>
        <position position="422"/>
    </location>
    <ligand>
        <name>4-CDP-2-C-methyl-D-erythritol 2-phosphate</name>
        <dbReference type="ChEBI" id="CHEBI:57919"/>
    </ligand>
</feature>
<dbReference type="SUPFAM" id="SSF53448">
    <property type="entry name" value="Nucleotide-diphospho-sugar transferases"/>
    <property type="match status" value="1"/>
</dbReference>
<keyword evidence="4 11" id="KW-0808">Transferase</keyword>
<evidence type="ECO:0000256" key="3">
    <source>
        <dbReference type="ARBA" id="ARBA00008480"/>
    </source>
</evidence>
<feature type="binding site" evidence="10">
    <location>
        <begin position="320"/>
        <end position="321"/>
    </location>
    <ligand>
        <name>4-CDP-2-C-methyl-D-erythritol 2-phosphate</name>
        <dbReference type="ChEBI" id="CHEBI:57919"/>
    </ligand>
</feature>
<dbReference type="Gene3D" id="3.90.550.10">
    <property type="entry name" value="Spore Coat Polysaccharide Biosynthesis Protein SpsA, Chain A"/>
    <property type="match status" value="1"/>
</dbReference>
<keyword evidence="9" id="KW-0511">Multifunctional enzyme</keyword>
<feature type="binding site" evidence="10">
    <location>
        <begin position="415"/>
        <end position="418"/>
    </location>
    <ligand>
        <name>4-CDP-2-C-methyl-D-erythritol 2-phosphate</name>
        <dbReference type="ChEBI" id="CHEBI:57919"/>
    </ligand>
</feature>
<keyword evidence="6 10" id="KW-0479">Metal-binding</keyword>
<comment type="caution">
    <text evidence="13">The sequence shown here is derived from an EMBL/GenBank/DDBJ whole genome shotgun (WGS) entry which is preliminary data.</text>
</comment>
<dbReference type="NCBIfam" id="TIGR00151">
    <property type="entry name" value="ispF"/>
    <property type="match status" value="1"/>
</dbReference>
<feature type="site" description="Transition state stabilizer" evidence="11">
    <location>
        <position position="17"/>
    </location>
</feature>
<dbReference type="Pfam" id="PF01128">
    <property type="entry name" value="IspD"/>
    <property type="match status" value="1"/>
</dbReference>
<dbReference type="CDD" id="cd02516">
    <property type="entry name" value="CDP-ME_synthetase"/>
    <property type="match status" value="1"/>
</dbReference>
<dbReference type="EC" id="4.6.1.12" evidence="10"/>
<comment type="similarity">
    <text evidence="11">Belongs to the IspD/TarI cytidylyltransferase family. IspD subfamily.</text>
</comment>
<evidence type="ECO:0000313" key="13">
    <source>
        <dbReference type="EMBL" id="HIW96096.1"/>
    </source>
</evidence>
<dbReference type="PANTHER" id="PTHR43181">
    <property type="entry name" value="2-C-METHYL-D-ERYTHRITOL 2,4-CYCLODIPHOSPHATE SYNTHASE, CHLOROPLASTIC"/>
    <property type="match status" value="1"/>
</dbReference>
<evidence type="ECO:0000256" key="1">
    <source>
        <dbReference type="ARBA" id="ARBA00000200"/>
    </source>
</evidence>
<dbReference type="HAMAP" id="MF_00108">
    <property type="entry name" value="IspD"/>
    <property type="match status" value="1"/>
</dbReference>
<comment type="similarity">
    <text evidence="3 10">Belongs to the IspF family.</text>
</comment>
<dbReference type="AlphaFoldDB" id="A0A9D1RX26"/>
<proteinExistence type="inferred from homology"/>
<dbReference type="Gene3D" id="3.30.1330.50">
    <property type="entry name" value="2-C-methyl-D-erythritol 2,4-cyclodiphosphate synthase"/>
    <property type="match status" value="1"/>
</dbReference>